<sequence length="79" mass="9448">MSQYRLNIYGDVYLEDYSEINDYIELIEPGDKFLVTFDNVNKNNMDIILTMLKEKRCTILSTKEEQDRKIVLGFIKKYN</sequence>
<gene>
    <name evidence="1" type="ORF">CLORY_43910</name>
</gene>
<protein>
    <submittedName>
        <fullName evidence="1">Uncharacterized protein</fullName>
    </submittedName>
</protein>
<dbReference type="EMBL" id="MZGV01000108">
    <property type="protein sequence ID" value="OPJ55691.1"/>
    <property type="molecule type" value="Genomic_DNA"/>
</dbReference>
<evidence type="ECO:0000313" key="1">
    <source>
        <dbReference type="EMBL" id="OPJ55691.1"/>
    </source>
</evidence>
<accession>A0A1V4I6U2</accession>
<evidence type="ECO:0000313" key="2">
    <source>
        <dbReference type="Proteomes" id="UP000190080"/>
    </source>
</evidence>
<reference evidence="1 2" key="1">
    <citation type="submission" date="2017-03" db="EMBL/GenBank/DDBJ databases">
        <title>Genome sequence of Clostridium oryzae DSM 28571.</title>
        <authorList>
            <person name="Poehlein A."/>
            <person name="Daniel R."/>
        </authorList>
    </citation>
    <scope>NUCLEOTIDE SEQUENCE [LARGE SCALE GENOMIC DNA]</scope>
    <source>
        <strain evidence="1 2">DSM 28571</strain>
    </source>
</reference>
<keyword evidence="2" id="KW-1185">Reference proteome</keyword>
<dbReference type="RefSeq" id="WP_079428549.1">
    <property type="nucleotide sequence ID" value="NZ_MZGV01000108.1"/>
</dbReference>
<comment type="caution">
    <text evidence="1">The sequence shown here is derived from an EMBL/GenBank/DDBJ whole genome shotgun (WGS) entry which is preliminary data.</text>
</comment>
<dbReference type="OrthoDB" id="1935443at2"/>
<dbReference type="AlphaFoldDB" id="A0A1V4I6U2"/>
<name>A0A1V4I6U2_9CLOT</name>
<proteinExistence type="predicted"/>
<dbReference type="Proteomes" id="UP000190080">
    <property type="component" value="Unassembled WGS sequence"/>
</dbReference>
<organism evidence="1 2">
    <name type="scientific">Clostridium oryzae</name>
    <dbReference type="NCBI Taxonomy" id="1450648"/>
    <lineage>
        <taxon>Bacteria</taxon>
        <taxon>Bacillati</taxon>
        <taxon>Bacillota</taxon>
        <taxon>Clostridia</taxon>
        <taxon>Eubacteriales</taxon>
        <taxon>Clostridiaceae</taxon>
        <taxon>Clostridium</taxon>
    </lineage>
</organism>